<dbReference type="InterPro" id="IPR001647">
    <property type="entry name" value="HTH_TetR"/>
</dbReference>
<accession>A0ABS5HFM6</accession>
<name>A0ABS5HFM6_9GAMM</name>
<keyword evidence="7" id="KW-1185">Reference proteome</keyword>
<evidence type="ECO:0000256" key="4">
    <source>
        <dbReference type="PROSITE-ProRule" id="PRU00335"/>
    </source>
</evidence>
<dbReference type="PANTHER" id="PTHR30055">
    <property type="entry name" value="HTH-TYPE TRANSCRIPTIONAL REGULATOR RUTR"/>
    <property type="match status" value="1"/>
</dbReference>
<dbReference type="Pfam" id="PF00440">
    <property type="entry name" value="TetR_N"/>
    <property type="match status" value="1"/>
</dbReference>
<dbReference type="InterPro" id="IPR050109">
    <property type="entry name" value="HTH-type_TetR-like_transc_reg"/>
</dbReference>
<organism evidence="6 7">
    <name type="scientific">Marinomonas vulgaris</name>
    <dbReference type="NCBI Taxonomy" id="2823372"/>
    <lineage>
        <taxon>Bacteria</taxon>
        <taxon>Pseudomonadati</taxon>
        <taxon>Pseudomonadota</taxon>
        <taxon>Gammaproteobacteria</taxon>
        <taxon>Oceanospirillales</taxon>
        <taxon>Oceanospirillaceae</taxon>
        <taxon>Marinomonas</taxon>
    </lineage>
</organism>
<evidence type="ECO:0000259" key="5">
    <source>
        <dbReference type="PROSITE" id="PS50977"/>
    </source>
</evidence>
<proteinExistence type="predicted"/>
<evidence type="ECO:0000256" key="2">
    <source>
        <dbReference type="ARBA" id="ARBA00023125"/>
    </source>
</evidence>
<dbReference type="PANTHER" id="PTHR30055:SF234">
    <property type="entry name" value="HTH-TYPE TRANSCRIPTIONAL REGULATOR BETI"/>
    <property type="match status" value="1"/>
</dbReference>
<gene>
    <name evidence="6" type="ORF">J9B83_15420</name>
</gene>
<keyword evidence="2 4" id="KW-0238">DNA-binding</keyword>
<dbReference type="PROSITE" id="PS50977">
    <property type="entry name" value="HTH_TETR_2"/>
    <property type="match status" value="1"/>
</dbReference>
<dbReference type="Gene3D" id="1.10.357.10">
    <property type="entry name" value="Tetracycline Repressor, domain 2"/>
    <property type="match status" value="1"/>
</dbReference>
<evidence type="ECO:0000313" key="7">
    <source>
        <dbReference type="Proteomes" id="UP000679722"/>
    </source>
</evidence>
<evidence type="ECO:0000256" key="1">
    <source>
        <dbReference type="ARBA" id="ARBA00023015"/>
    </source>
</evidence>
<feature type="domain" description="HTH tetR-type" evidence="5">
    <location>
        <begin position="6"/>
        <end position="66"/>
    </location>
</feature>
<evidence type="ECO:0000256" key="3">
    <source>
        <dbReference type="ARBA" id="ARBA00023163"/>
    </source>
</evidence>
<keyword evidence="1" id="KW-0805">Transcription regulation</keyword>
<dbReference type="SUPFAM" id="SSF46689">
    <property type="entry name" value="Homeodomain-like"/>
    <property type="match status" value="1"/>
</dbReference>
<evidence type="ECO:0000313" key="6">
    <source>
        <dbReference type="EMBL" id="MBR7890284.1"/>
    </source>
</evidence>
<feature type="DNA-binding region" description="H-T-H motif" evidence="4">
    <location>
        <begin position="29"/>
        <end position="48"/>
    </location>
</feature>
<reference evidence="7" key="2">
    <citation type="submission" date="2023-07" db="EMBL/GenBank/DDBJ databases">
        <title>Marinomonas vulgaris A79, complete genome.</title>
        <authorList>
            <person name="Ying J.-J."/>
        </authorList>
    </citation>
    <scope>NUCLEOTIDE SEQUENCE [LARGE SCALE GENOMIC DNA]</scope>
    <source>
        <strain evidence="7">A79</strain>
    </source>
</reference>
<reference evidence="6 7" key="1">
    <citation type="submission" date="2021-04" db="EMBL/GenBank/DDBJ databases">
        <authorList>
            <person name="Sun C."/>
        </authorList>
    </citation>
    <scope>NUCLEOTIDE SEQUENCE [LARGE SCALE GENOMIC DNA]</scope>
    <source>
        <strain evidence="6 7">A79</strain>
    </source>
</reference>
<keyword evidence="3" id="KW-0804">Transcription</keyword>
<dbReference type="Proteomes" id="UP000679722">
    <property type="component" value="Unassembled WGS sequence"/>
</dbReference>
<sequence length="187" mass="21125">MARGRPSKKAHIVSAAGGLFTKQGYQSTSIDQVVQTAAVSKPTVYSNFPTKLVLWEEVLIALIEASHIEMQTCLDKLKKHTDRAFTDGWITLWETWVNKPEHLAVYRIMLGEQHKMQPSTFALFAEFEAVLEAVLLDWVDFTSVKTENLFAMKAVSREALLTPALMNLGGASRSDFVRYIKNELDQY</sequence>
<dbReference type="RefSeq" id="WP_211537690.1">
    <property type="nucleotide sequence ID" value="NZ_JAGSSV010000044.1"/>
</dbReference>
<protein>
    <submittedName>
        <fullName evidence="6">TetR/AcrR family transcriptional regulator</fullName>
    </submittedName>
</protein>
<dbReference type="PRINTS" id="PR00455">
    <property type="entry name" value="HTHTETR"/>
</dbReference>
<dbReference type="InterPro" id="IPR009057">
    <property type="entry name" value="Homeodomain-like_sf"/>
</dbReference>
<comment type="caution">
    <text evidence="6">The sequence shown here is derived from an EMBL/GenBank/DDBJ whole genome shotgun (WGS) entry which is preliminary data.</text>
</comment>
<dbReference type="EMBL" id="JAGSSV010000044">
    <property type="protein sequence ID" value="MBR7890284.1"/>
    <property type="molecule type" value="Genomic_DNA"/>
</dbReference>